<keyword evidence="11" id="KW-1185">Reference proteome</keyword>
<dbReference type="GO" id="GO:0004096">
    <property type="term" value="F:catalase activity"/>
    <property type="evidence" value="ECO:0007669"/>
    <property type="project" value="InterPro"/>
</dbReference>
<evidence type="ECO:0000313" key="11">
    <source>
        <dbReference type="Proteomes" id="UP000295096"/>
    </source>
</evidence>
<dbReference type="EC" id="1.11.1.6" evidence="2"/>
<dbReference type="GO" id="GO:0046872">
    <property type="term" value="F:metal ion binding"/>
    <property type="evidence" value="ECO:0007669"/>
    <property type="project" value="UniProtKB-KW"/>
</dbReference>
<feature type="domain" description="Catalase core" evidence="9">
    <location>
        <begin position="103"/>
        <end position="418"/>
    </location>
</feature>
<dbReference type="Proteomes" id="UP000295096">
    <property type="component" value="Unassembled WGS sequence"/>
</dbReference>
<comment type="caution">
    <text evidence="10">The sequence shown here is derived from an EMBL/GenBank/DDBJ whole genome shotgun (WGS) entry which is preliminary data.</text>
</comment>
<reference evidence="10 11" key="1">
    <citation type="journal article" date="2016" name="J. Microbiol.">
        <title>Dankookia rubra gen. nov., sp. nov., an alphaproteobacterium isolated from sediment of a shallow stream.</title>
        <authorList>
            <person name="Kim W.H."/>
            <person name="Kim D.H."/>
            <person name="Kang K."/>
            <person name="Ahn T.Y."/>
        </authorList>
    </citation>
    <scope>NUCLEOTIDE SEQUENCE [LARGE SCALE GENOMIC DNA]</scope>
    <source>
        <strain evidence="10 11">JCM30602</strain>
    </source>
</reference>
<dbReference type="EMBL" id="SMSJ01000004">
    <property type="protein sequence ID" value="TDH63611.1"/>
    <property type="molecule type" value="Genomic_DNA"/>
</dbReference>
<keyword evidence="6" id="KW-0560">Oxidoreductase</keyword>
<evidence type="ECO:0000256" key="8">
    <source>
        <dbReference type="SAM" id="MobiDB-lite"/>
    </source>
</evidence>
<keyword evidence="5" id="KW-0479">Metal-binding</keyword>
<dbReference type="Pfam" id="PF00199">
    <property type="entry name" value="Catalase"/>
    <property type="match status" value="1"/>
</dbReference>
<keyword evidence="4" id="KW-0349">Heme</keyword>
<dbReference type="GO" id="GO:0005737">
    <property type="term" value="C:cytoplasm"/>
    <property type="evidence" value="ECO:0007669"/>
    <property type="project" value="TreeGrafter"/>
</dbReference>
<keyword evidence="3 10" id="KW-0575">Peroxidase</keyword>
<evidence type="ECO:0000256" key="4">
    <source>
        <dbReference type="ARBA" id="ARBA00022617"/>
    </source>
</evidence>
<comment type="similarity">
    <text evidence="1">Belongs to the catalase family.</text>
</comment>
<dbReference type="Gene3D" id="1.20.1280.120">
    <property type="match status" value="1"/>
</dbReference>
<dbReference type="InterPro" id="IPR018028">
    <property type="entry name" value="Catalase"/>
</dbReference>
<dbReference type="SUPFAM" id="SSF56634">
    <property type="entry name" value="Heme-dependent catalase-like"/>
    <property type="match status" value="1"/>
</dbReference>
<dbReference type="CDD" id="cd08153">
    <property type="entry name" value="srpA_like"/>
    <property type="match status" value="1"/>
</dbReference>
<protein>
    <recommendedName>
        <fullName evidence="2">catalase</fullName>
        <ecNumber evidence="2">1.11.1.6</ecNumber>
    </recommendedName>
</protein>
<dbReference type="Gene3D" id="2.40.180.10">
    <property type="entry name" value="Catalase core domain"/>
    <property type="match status" value="1"/>
</dbReference>
<keyword evidence="7" id="KW-0408">Iron</keyword>
<proteinExistence type="inferred from homology"/>
<organism evidence="10 11">
    <name type="scientific">Dankookia rubra</name>
    <dbReference type="NCBI Taxonomy" id="1442381"/>
    <lineage>
        <taxon>Bacteria</taxon>
        <taxon>Pseudomonadati</taxon>
        <taxon>Pseudomonadota</taxon>
        <taxon>Alphaproteobacteria</taxon>
        <taxon>Acetobacterales</taxon>
        <taxon>Roseomonadaceae</taxon>
        <taxon>Dankookia</taxon>
    </lineage>
</organism>
<dbReference type="OrthoDB" id="255727at2"/>
<accession>A0A4R5QLF5</accession>
<dbReference type="InterPro" id="IPR020835">
    <property type="entry name" value="Catalase_sf"/>
</dbReference>
<name>A0A4R5QLF5_9PROT</name>
<evidence type="ECO:0000256" key="6">
    <source>
        <dbReference type="ARBA" id="ARBA00023002"/>
    </source>
</evidence>
<dbReference type="PROSITE" id="PS51402">
    <property type="entry name" value="CATALASE_3"/>
    <property type="match status" value="1"/>
</dbReference>
<dbReference type="PANTHER" id="PTHR11465">
    <property type="entry name" value="CATALASE"/>
    <property type="match status" value="1"/>
</dbReference>
<evidence type="ECO:0000259" key="9">
    <source>
        <dbReference type="SMART" id="SM01060"/>
    </source>
</evidence>
<dbReference type="InterPro" id="IPR024168">
    <property type="entry name" value="Catalase_SrpA-type_pred"/>
</dbReference>
<dbReference type="GO" id="GO:0020037">
    <property type="term" value="F:heme binding"/>
    <property type="evidence" value="ECO:0007669"/>
    <property type="project" value="InterPro"/>
</dbReference>
<dbReference type="AlphaFoldDB" id="A0A4R5QLF5"/>
<dbReference type="GO" id="GO:0042744">
    <property type="term" value="P:hydrogen peroxide catabolic process"/>
    <property type="evidence" value="ECO:0007669"/>
    <property type="project" value="TreeGrafter"/>
</dbReference>
<dbReference type="GO" id="GO:0042542">
    <property type="term" value="P:response to hydrogen peroxide"/>
    <property type="evidence" value="ECO:0007669"/>
    <property type="project" value="TreeGrafter"/>
</dbReference>
<dbReference type="SMART" id="SM01060">
    <property type="entry name" value="Catalase"/>
    <property type="match status" value="1"/>
</dbReference>
<evidence type="ECO:0000256" key="5">
    <source>
        <dbReference type="ARBA" id="ARBA00022723"/>
    </source>
</evidence>
<gene>
    <name evidence="10" type="ORF">E2C06_04585</name>
</gene>
<feature type="region of interest" description="Disordered" evidence="8">
    <location>
        <begin position="63"/>
        <end position="88"/>
    </location>
</feature>
<sequence length="418" mass="44732">MRAPASLVAARGGVPARVPACAMRALRIERRCTAATRFRIGASMACECAMPDERTMRRLPVRPAGRSPACRARAGQPTRLVSPHSPRSDVMRKRGFALALLLAAGAGIWPAAGQNNEQLGQRLFDVMSRNNPEVLPGRRVNHAKGEVFKGTFTASPGAAALSKAPHLQGGTVPMVIRFSDSGGTLTVPDRAEPVHGMAMTFLLPDGSSTDLMCLNMPVFVSATPEDFIAFNEALQASPPGSASPTAIQRHVAAHPETQRFLAMLKPMPESFGTASYFAIHAYRLTNAAGERHDVRWRIVPEAGELARKPEDAAASPPDALFEEMHGRLDRGPVAFRLQVQVAEPGDPTDNATIAWPESRRIVDLGQILVTAAVANPAEAEKPIGFLPGKELPGLEPGNDPFFAARAAVYAVAFRARNP</sequence>
<evidence type="ECO:0000313" key="10">
    <source>
        <dbReference type="EMBL" id="TDH63611.1"/>
    </source>
</evidence>
<evidence type="ECO:0000256" key="7">
    <source>
        <dbReference type="ARBA" id="ARBA00023004"/>
    </source>
</evidence>
<dbReference type="InterPro" id="IPR011614">
    <property type="entry name" value="Catalase_core"/>
</dbReference>
<dbReference type="PANTHER" id="PTHR11465:SF9">
    <property type="entry name" value="CATALASE"/>
    <property type="match status" value="1"/>
</dbReference>
<evidence type="ECO:0000256" key="1">
    <source>
        <dbReference type="ARBA" id="ARBA00005329"/>
    </source>
</evidence>
<evidence type="ECO:0000256" key="2">
    <source>
        <dbReference type="ARBA" id="ARBA00012314"/>
    </source>
</evidence>
<evidence type="ECO:0000256" key="3">
    <source>
        <dbReference type="ARBA" id="ARBA00022559"/>
    </source>
</evidence>